<dbReference type="AlphaFoldDB" id="A0AAN9A4K4"/>
<reference evidence="1 2" key="1">
    <citation type="submission" date="2023-11" db="EMBL/GenBank/DDBJ databases">
        <title>Halocaridina rubra genome assembly.</title>
        <authorList>
            <person name="Smith C."/>
        </authorList>
    </citation>
    <scope>NUCLEOTIDE SEQUENCE [LARGE SCALE GENOMIC DNA]</scope>
    <source>
        <strain evidence="1">EP-1</strain>
        <tissue evidence="1">Whole</tissue>
    </source>
</reference>
<name>A0AAN9A4K4_HALRR</name>
<protein>
    <submittedName>
        <fullName evidence="1">Uncharacterized protein</fullName>
    </submittedName>
</protein>
<proteinExistence type="predicted"/>
<dbReference type="Proteomes" id="UP001381693">
    <property type="component" value="Unassembled WGS sequence"/>
</dbReference>
<keyword evidence="2" id="KW-1185">Reference proteome</keyword>
<evidence type="ECO:0000313" key="1">
    <source>
        <dbReference type="EMBL" id="KAK7074753.1"/>
    </source>
</evidence>
<dbReference type="EMBL" id="JAXCGZ010011468">
    <property type="protein sequence ID" value="KAK7074753.1"/>
    <property type="molecule type" value="Genomic_DNA"/>
</dbReference>
<evidence type="ECO:0000313" key="2">
    <source>
        <dbReference type="Proteomes" id="UP001381693"/>
    </source>
</evidence>
<sequence length="124" mass="14551">MNSQRTFFAGFSLAARPISFHRTQAVGQRAHDASKDSRCSFFGVFARRDQHGFAPHQETLEHWPRKKGFYLYESFAPDPDNIFRPLPQPTRPRRSLDLHYSQSVSIMCMKKAHDRQWSPRKPFN</sequence>
<comment type="caution">
    <text evidence="1">The sequence shown here is derived from an EMBL/GenBank/DDBJ whole genome shotgun (WGS) entry which is preliminary data.</text>
</comment>
<gene>
    <name evidence="1" type="ORF">SK128_003761</name>
</gene>
<organism evidence="1 2">
    <name type="scientific">Halocaridina rubra</name>
    <name type="common">Hawaiian red shrimp</name>
    <dbReference type="NCBI Taxonomy" id="373956"/>
    <lineage>
        <taxon>Eukaryota</taxon>
        <taxon>Metazoa</taxon>
        <taxon>Ecdysozoa</taxon>
        <taxon>Arthropoda</taxon>
        <taxon>Crustacea</taxon>
        <taxon>Multicrustacea</taxon>
        <taxon>Malacostraca</taxon>
        <taxon>Eumalacostraca</taxon>
        <taxon>Eucarida</taxon>
        <taxon>Decapoda</taxon>
        <taxon>Pleocyemata</taxon>
        <taxon>Caridea</taxon>
        <taxon>Atyoidea</taxon>
        <taxon>Atyidae</taxon>
        <taxon>Halocaridina</taxon>
    </lineage>
</organism>
<accession>A0AAN9A4K4</accession>